<dbReference type="SUPFAM" id="SSF53067">
    <property type="entry name" value="Actin-like ATPase domain"/>
    <property type="match status" value="1"/>
</dbReference>
<dbReference type="Gene3D" id="3.90.640.10">
    <property type="entry name" value="Actin, Chain A, domain 4"/>
    <property type="match status" value="1"/>
</dbReference>
<evidence type="ECO:0000313" key="2">
    <source>
        <dbReference type="Proteomes" id="UP000789396"/>
    </source>
</evidence>
<keyword evidence="2" id="KW-1185">Reference proteome</keyword>
<name>A0A9N8Z7Y3_9GLOM</name>
<dbReference type="PANTHER" id="PTHR14187">
    <property type="entry name" value="ALPHA KINASE/ELONGATION FACTOR 2 KINASE"/>
    <property type="match status" value="1"/>
</dbReference>
<dbReference type="EMBL" id="CAJVPZ010000753">
    <property type="protein sequence ID" value="CAG8475320.1"/>
    <property type="molecule type" value="Genomic_DNA"/>
</dbReference>
<dbReference type="AlphaFoldDB" id="A0A9N8Z7Y3"/>
<accession>A0A9N8Z7Y3</accession>
<organism evidence="1 2">
    <name type="scientific">Racocetra fulgida</name>
    <dbReference type="NCBI Taxonomy" id="60492"/>
    <lineage>
        <taxon>Eukaryota</taxon>
        <taxon>Fungi</taxon>
        <taxon>Fungi incertae sedis</taxon>
        <taxon>Mucoromycota</taxon>
        <taxon>Glomeromycotina</taxon>
        <taxon>Glomeromycetes</taxon>
        <taxon>Diversisporales</taxon>
        <taxon>Gigasporaceae</taxon>
        <taxon>Racocetra</taxon>
    </lineage>
</organism>
<evidence type="ECO:0000313" key="1">
    <source>
        <dbReference type="EMBL" id="CAG8475320.1"/>
    </source>
</evidence>
<reference evidence="1" key="1">
    <citation type="submission" date="2021-06" db="EMBL/GenBank/DDBJ databases">
        <authorList>
            <person name="Kallberg Y."/>
            <person name="Tangrot J."/>
            <person name="Rosling A."/>
        </authorList>
    </citation>
    <scope>NUCLEOTIDE SEQUENCE</scope>
    <source>
        <strain evidence="1">IN212</strain>
    </source>
</reference>
<proteinExistence type="predicted"/>
<feature type="non-terminal residue" evidence="1">
    <location>
        <position position="517"/>
    </location>
</feature>
<gene>
    <name evidence="1" type="ORF">RFULGI_LOCUS1296</name>
</gene>
<dbReference type="OrthoDB" id="2963168at2759"/>
<sequence length="517" mass="59300">MIFIVFRSGRDGLPKTNTVLLYDGTCTEVLKWGEPALVHEPKKNRNNIRELGSPLPPQQHVAERFKLYLDDNAIERLSLPPNLDYKKAISDYLRKMKGVSTYKLNESIESHLEFTTERNYLYFVLFLHLLLNEVHLLNSRYSITTAEAAALHCLSVIEEHELTVGVVDCGGGTVDLTMRTIQPGKKLKEETERSGDLCGSTYVDQEFIDFMGRIVGFTALQRLKSYAYGDLQKLVHRFFCETVKLPFNGDREKFESIELDLERQCPSLIKYITGSERTNLENNEWIIELEYDTVKQMFDPVVNKIIKLINNQLLDLRAQRKCKAMFLVGGFSESSYLRKRVREKFEGRVPIIASPRAPIAAIVKGAVKYGLDMGLVESRVLKWTYGVEVKADFDIRNDPPKLRTDDNKIWKFDLLVGRGTRVSVNQSFRKDYKPLNADQKMAVFQVYITKETRPKYIKDAGMRILGTLKIALSKALSLGRDRPVEFELTFGTMEIKASARNKITGETYRTTFELDVK</sequence>
<dbReference type="InterPro" id="IPR043129">
    <property type="entry name" value="ATPase_NBD"/>
</dbReference>
<dbReference type="Gene3D" id="3.30.420.40">
    <property type="match status" value="2"/>
</dbReference>
<comment type="caution">
    <text evidence="1">The sequence shown here is derived from an EMBL/GenBank/DDBJ whole genome shotgun (WGS) entry which is preliminary data.</text>
</comment>
<dbReference type="PANTHER" id="PTHR14187:SF5">
    <property type="entry name" value="HEAT SHOCK 70 KDA PROTEIN 12A"/>
    <property type="match status" value="1"/>
</dbReference>
<protein>
    <submittedName>
        <fullName evidence="1">4773_t:CDS:1</fullName>
    </submittedName>
</protein>
<dbReference type="Proteomes" id="UP000789396">
    <property type="component" value="Unassembled WGS sequence"/>
</dbReference>